<feature type="signal peptide" evidence="2">
    <location>
        <begin position="1"/>
        <end position="22"/>
    </location>
</feature>
<feature type="compositionally biased region" description="Acidic residues" evidence="1">
    <location>
        <begin position="215"/>
        <end position="229"/>
    </location>
</feature>
<protein>
    <recommendedName>
        <fullName evidence="5">Secreted protein</fullName>
    </recommendedName>
</protein>
<dbReference type="OrthoDB" id="4882181at2759"/>
<sequence>MRGILKLVLLLAMAMVCSPISAIRVPQRLPDGVYELSTRQFHRIKPYFVARYDMEMYTSVNLTAMNNDDRGPFASTRHRCSRNVTIEHDSRNVTAARAMLSNWCAMYQPRIRSVVVAVQGNEVWYMCSYKKKHRSPVLPEIPQSCAREEIDMVSNRLDRWCGADKTAAVDIDDWALTYGRTQRSVSFCKRQQLRRPEWLRKPNGIHIDPVPEEKGPEEEGPEEEGPDEG</sequence>
<name>A0A2K0T835_9HYPO</name>
<feature type="region of interest" description="Disordered" evidence="1">
    <location>
        <begin position="199"/>
        <end position="229"/>
    </location>
</feature>
<feature type="chain" id="PRO_5014347794" description="Secreted protein" evidence="2">
    <location>
        <begin position="23"/>
        <end position="229"/>
    </location>
</feature>
<evidence type="ECO:0000313" key="4">
    <source>
        <dbReference type="Proteomes" id="UP000236546"/>
    </source>
</evidence>
<evidence type="ECO:0008006" key="5">
    <source>
        <dbReference type="Google" id="ProtNLM"/>
    </source>
</evidence>
<proteinExistence type="predicted"/>
<evidence type="ECO:0000256" key="1">
    <source>
        <dbReference type="SAM" id="MobiDB-lite"/>
    </source>
</evidence>
<dbReference type="Proteomes" id="UP000236546">
    <property type="component" value="Unassembled WGS sequence"/>
</dbReference>
<accession>A0A2K0T835</accession>
<evidence type="ECO:0000256" key="2">
    <source>
        <dbReference type="SAM" id="SignalP"/>
    </source>
</evidence>
<dbReference type="EMBL" id="MTYH01000055">
    <property type="protein sequence ID" value="PNP41670.1"/>
    <property type="molecule type" value="Genomic_DNA"/>
</dbReference>
<evidence type="ECO:0000313" key="3">
    <source>
        <dbReference type="EMBL" id="PNP41670.1"/>
    </source>
</evidence>
<organism evidence="3 4">
    <name type="scientific">Trichoderma gamsii</name>
    <dbReference type="NCBI Taxonomy" id="398673"/>
    <lineage>
        <taxon>Eukaryota</taxon>
        <taxon>Fungi</taxon>
        <taxon>Dikarya</taxon>
        <taxon>Ascomycota</taxon>
        <taxon>Pezizomycotina</taxon>
        <taxon>Sordariomycetes</taxon>
        <taxon>Hypocreomycetidae</taxon>
        <taxon>Hypocreales</taxon>
        <taxon>Hypocreaceae</taxon>
        <taxon>Trichoderma</taxon>
    </lineage>
</organism>
<gene>
    <name evidence="3" type="ORF">TGAMA5MH_06457</name>
</gene>
<keyword evidence="2" id="KW-0732">Signal</keyword>
<reference evidence="3 4" key="1">
    <citation type="submission" date="2017-02" db="EMBL/GenBank/DDBJ databases">
        <title>Genomes of Trichoderma spp. with biocontrol activity.</title>
        <authorList>
            <person name="Gardiner D."/>
            <person name="Kazan K."/>
            <person name="Vos C."/>
            <person name="Harvey P."/>
        </authorList>
    </citation>
    <scope>NUCLEOTIDE SEQUENCE [LARGE SCALE GENOMIC DNA]</scope>
    <source>
        <strain evidence="3 4">A5MH</strain>
    </source>
</reference>
<dbReference type="AlphaFoldDB" id="A0A2K0T835"/>
<comment type="caution">
    <text evidence="3">The sequence shown here is derived from an EMBL/GenBank/DDBJ whole genome shotgun (WGS) entry which is preliminary data.</text>
</comment>